<proteinExistence type="predicted"/>
<feature type="compositionally biased region" description="Pro residues" evidence="1">
    <location>
        <begin position="13"/>
        <end position="24"/>
    </location>
</feature>
<evidence type="ECO:0000256" key="2">
    <source>
        <dbReference type="SAM" id="Phobius"/>
    </source>
</evidence>
<feature type="region of interest" description="Disordered" evidence="1">
    <location>
        <begin position="1"/>
        <end position="59"/>
    </location>
</feature>
<dbReference type="EMBL" id="BMUT01000005">
    <property type="protein sequence ID" value="GGX80421.1"/>
    <property type="molecule type" value="Genomic_DNA"/>
</dbReference>
<reference evidence="5" key="1">
    <citation type="journal article" date="2019" name="Int. J. Syst. Evol. Microbiol.">
        <title>The Global Catalogue of Microorganisms (GCM) 10K type strain sequencing project: providing services to taxonomists for standard genome sequencing and annotation.</title>
        <authorList>
            <consortium name="The Broad Institute Genomics Platform"/>
            <consortium name="The Broad Institute Genome Sequencing Center for Infectious Disease"/>
            <person name="Wu L."/>
            <person name="Ma J."/>
        </authorList>
    </citation>
    <scope>NUCLEOTIDE SEQUENCE [LARGE SCALE GENOMIC DNA]</scope>
    <source>
        <strain evidence="5">JCM 4586</strain>
    </source>
</reference>
<keyword evidence="2" id="KW-0812">Transmembrane</keyword>
<organism evidence="4 5">
    <name type="scientific">Streptomyces hiroshimensis</name>
    <dbReference type="NCBI Taxonomy" id="66424"/>
    <lineage>
        <taxon>Bacteria</taxon>
        <taxon>Bacillati</taxon>
        <taxon>Actinomycetota</taxon>
        <taxon>Actinomycetes</taxon>
        <taxon>Kitasatosporales</taxon>
        <taxon>Streptomycetaceae</taxon>
        <taxon>Streptomyces</taxon>
    </lineage>
</organism>
<evidence type="ECO:0000313" key="5">
    <source>
        <dbReference type="Proteomes" id="UP000659223"/>
    </source>
</evidence>
<gene>
    <name evidence="4" type="ORF">GCM10010324_27260</name>
</gene>
<evidence type="ECO:0000259" key="3">
    <source>
        <dbReference type="Pfam" id="PF13828"/>
    </source>
</evidence>
<feature type="compositionally biased region" description="Polar residues" evidence="1">
    <location>
        <begin position="31"/>
        <end position="42"/>
    </location>
</feature>
<dbReference type="Pfam" id="PF13828">
    <property type="entry name" value="DUF4190"/>
    <property type="match status" value="1"/>
</dbReference>
<comment type="caution">
    <text evidence="4">The sequence shown here is derived from an EMBL/GenBank/DDBJ whole genome shotgun (WGS) entry which is preliminary data.</text>
</comment>
<feature type="transmembrane region" description="Helical" evidence="2">
    <location>
        <begin position="87"/>
        <end position="120"/>
    </location>
</feature>
<dbReference type="RefSeq" id="WP_190021925.1">
    <property type="nucleotide sequence ID" value="NZ_BMUT01000005.1"/>
</dbReference>
<keyword evidence="2" id="KW-1133">Transmembrane helix</keyword>
<feature type="compositionally biased region" description="Low complexity" evidence="1">
    <location>
        <begin position="45"/>
        <end position="59"/>
    </location>
</feature>
<evidence type="ECO:0000313" key="4">
    <source>
        <dbReference type="EMBL" id="GGX80421.1"/>
    </source>
</evidence>
<feature type="transmembrane region" description="Helical" evidence="2">
    <location>
        <begin position="141"/>
        <end position="166"/>
    </location>
</feature>
<accession>A0ABQ2YEC0</accession>
<protein>
    <recommendedName>
        <fullName evidence="3">DUF4190 domain-containing protein</fullName>
    </recommendedName>
</protein>
<name>A0ABQ2YEC0_9ACTN</name>
<keyword evidence="2" id="KW-0472">Membrane</keyword>
<evidence type="ECO:0000256" key="1">
    <source>
        <dbReference type="SAM" id="MobiDB-lite"/>
    </source>
</evidence>
<feature type="domain" description="DUF4190" evidence="3">
    <location>
        <begin position="85"/>
        <end position="153"/>
    </location>
</feature>
<sequence>MSDYNQNPYGAPQSPPQPPVPPQSPGYGYPNQAQPAPSSYPGQSGYPAQAQSAYPAQSGYPSAPPVQPYPVAGYAGAAQPSNGMGTAGLVCGIIGAVCSLLVFLWFFGLILGILGIIFGAVGRSKVTKGEATNRSAATTGIVLGIVALVLPVLWFAFFASLLGVGAGL</sequence>
<keyword evidence="5" id="KW-1185">Reference proteome</keyword>
<dbReference type="Proteomes" id="UP000659223">
    <property type="component" value="Unassembled WGS sequence"/>
</dbReference>
<dbReference type="InterPro" id="IPR025241">
    <property type="entry name" value="DUF4190"/>
</dbReference>